<dbReference type="EC" id="2.7.1.85" evidence="2"/>
<protein>
    <submittedName>
        <fullName evidence="2">Beta-glucoside kinase</fullName>
        <ecNumber evidence="2">2.7.1.85</ecNumber>
    </submittedName>
</protein>
<evidence type="ECO:0000313" key="3">
    <source>
        <dbReference type="Proteomes" id="UP000250079"/>
    </source>
</evidence>
<evidence type="ECO:0000313" key="2">
    <source>
        <dbReference type="EMBL" id="ASJ75492.1"/>
    </source>
</evidence>
<dbReference type="KEGG" id="gai:IMCC3135_27185"/>
<dbReference type="Gene3D" id="3.30.420.40">
    <property type="match status" value="2"/>
</dbReference>
<accession>A0A2Z2NVI9</accession>
<dbReference type="InterPro" id="IPR000600">
    <property type="entry name" value="ROK"/>
</dbReference>
<dbReference type="SUPFAM" id="SSF46785">
    <property type="entry name" value="Winged helix' DNA-binding domain"/>
    <property type="match status" value="1"/>
</dbReference>
<dbReference type="InterPro" id="IPR036390">
    <property type="entry name" value="WH_DNA-bd_sf"/>
</dbReference>
<name>A0A2Z2NVI9_9GAMM</name>
<evidence type="ECO:0000256" key="1">
    <source>
        <dbReference type="ARBA" id="ARBA00006479"/>
    </source>
</evidence>
<dbReference type="Proteomes" id="UP000250079">
    <property type="component" value="Chromosome"/>
</dbReference>
<dbReference type="SUPFAM" id="SSF53067">
    <property type="entry name" value="Actin-like ATPase domain"/>
    <property type="match status" value="1"/>
</dbReference>
<dbReference type="AlphaFoldDB" id="A0A2Z2NVI9"/>
<sequence>MGRAEIARISGLSVQAVSNIIASLLSEGLLIEDGQICHGRGLPATQYKLNPEGGYALGFEISPRSISAALLNITGDLYLKKRLKMDNCEPAAISQRVHNLMHSMLEETGVQQEQLLGAGIVMPGPFIPTGLANTSSVLAGWENIDPVQLFSHTLSVPVLVENDANAAAVGEQVSGCAAKLRNYAFIYFGTGLGLGIVQDGDLFRGCNGNAGELGHILVPQPASRATMPTTELVPLETVASRIAMQHSLKQVGIQVDSIQDIEQLAISQSPELDHWLSDAASALSHAIHVVENLFDPDTVVIGGALPDIVLSVLIDRIALAQQSIAHRENRQYPRIMQGQSGWLSAAQGGAALVINQLFTPRSLS</sequence>
<dbReference type="Pfam" id="PF00480">
    <property type="entry name" value="ROK"/>
    <property type="match status" value="1"/>
</dbReference>
<dbReference type="Gene3D" id="1.10.10.10">
    <property type="entry name" value="Winged helix-like DNA-binding domain superfamily/Winged helix DNA-binding domain"/>
    <property type="match status" value="1"/>
</dbReference>
<dbReference type="InterPro" id="IPR036388">
    <property type="entry name" value="WH-like_DNA-bd_sf"/>
</dbReference>
<dbReference type="EMBL" id="CP018632">
    <property type="protein sequence ID" value="ASJ75492.1"/>
    <property type="molecule type" value="Genomic_DNA"/>
</dbReference>
<reference evidence="2 3" key="1">
    <citation type="submission" date="2016-12" db="EMBL/GenBank/DDBJ databases">
        <authorList>
            <person name="Song W.-J."/>
            <person name="Kurnit D.M."/>
        </authorList>
    </citation>
    <scope>NUCLEOTIDE SEQUENCE [LARGE SCALE GENOMIC DNA]</scope>
    <source>
        <strain evidence="2 3">IMCC3135</strain>
    </source>
</reference>
<organism evidence="2 3">
    <name type="scientific">Granulosicoccus antarcticus IMCC3135</name>
    <dbReference type="NCBI Taxonomy" id="1192854"/>
    <lineage>
        <taxon>Bacteria</taxon>
        <taxon>Pseudomonadati</taxon>
        <taxon>Pseudomonadota</taxon>
        <taxon>Gammaproteobacteria</taxon>
        <taxon>Chromatiales</taxon>
        <taxon>Granulosicoccaceae</taxon>
        <taxon>Granulosicoccus</taxon>
    </lineage>
</organism>
<gene>
    <name evidence="2" type="primary">bglK</name>
    <name evidence="2" type="ORF">IMCC3135_27185</name>
</gene>
<keyword evidence="2" id="KW-0418">Kinase</keyword>
<dbReference type="InterPro" id="IPR043129">
    <property type="entry name" value="ATPase_NBD"/>
</dbReference>
<dbReference type="PANTHER" id="PTHR18964:SF149">
    <property type="entry name" value="BIFUNCTIONAL UDP-N-ACETYLGLUCOSAMINE 2-EPIMERASE_N-ACETYLMANNOSAMINE KINASE"/>
    <property type="match status" value="1"/>
</dbReference>
<keyword evidence="2" id="KW-0808">Transferase</keyword>
<dbReference type="GO" id="GO:0047700">
    <property type="term" value="F:beta-glucoside kinase activity"/>
    <property type="evidence" value="ECO:0007669"/>
    <property type="project" value="UniProtKB-EC"/>
</dbReference>
<comment type="similarity">
    <text evidence="1">Belongs to the ROK (NagC/XylR) family.</text>
</comment>
<dbReference type="PANTHER" id="PTHR18964">
    <property type="entry name" value="ROK (REPRESSOR, ORF, KINASE) FAMILY"/>
    <property type="match status" value="1"/>
</dbReference>
<proteinExistence type="inferred from homology"/>
<keyword evidence="3" id="KW-1185">Reference proteome</keyword>